<accession>G8R6Y0</accession>
<organism evidence="1 2">
    <name type="scientific">Owenweeksia hongkongensis (strain DSM 17368 / CIP 108786 / JCM 12287 / NRRL B-23963 / UST20020801)</name>
    <dbReference type="NCBI Taxonomy" id="926562"/>
    <lineage>
        <taxon>Bacteria</taxon>
        <taxon>Pseudomonadati</taxon>
        <taxon>Bacteroidota</taxon>
        <taxon>Flavobacteriia</taxon>
        <taxon>Flavobacteriales</taxon>
        <taxon>Owenweeksiaceae</taxon>
        <taxon>Owenweeksia</taxon>
    </lineage>
</organism>
<dbReference type="PATRIC" id="fig|926562.3.peg.1327"/>
<evidence type="ECO:0008006" key="3">
    <source>
        <dbReference type="Google" id="ProtNLM"/>
    </source>
</evidence>
<dbReference type="EMBL" id="CP003156">
    <property type="protein sequence ID" value="AEV32315.1"/>
    <property type="molecule type" value="Genomic_DNA"/>
</dbReference>
<evidence type="ECO:0000313" key="1">
    <source>
        <dbReference type="EMBL" id="AEV32315.1"/>
    </source>
</evidence>
<dbReference type="AlphaFoldDB" id="G8R6Y0"/>
<dbReference type="eggNOG" id="ENOG502ZA5J">
    <property type="taxonomic scope" value="Bacteria"/>
</dbReference>
<reference evidence="1 2" key="1">
    <citation type="journal article" date="2012" name="Stand. Genomic Sci.">
        <title>Genome sequence of the orange-pigmented seawater bacterium Owenweeksia hongkongensis type strain (UST20020801(T)).</title>
        <authorList>
            <person name="Riedel T."/>
            <person name="Held B."/>
            <person name="Nolan M."/>
            <person name="Lucas S."/>
            <person name="Lapidus A."/>
            <person name="Tice H."/>
            <person name="Del Rio T.G."/>
            <person name="Cheng J.F."/>
            <person name="Han C."/>
            <person name="Tapia R."/>
            <person name="Goodwin L.A."/>
            <person name="Pitluck S."/>
            <person name="Liolios K."/>
            <person name="Mavromatis K."/>
            <person name="Pagani I."/>
            <person name="Ivanova N."/>
            <person name="Mikhailova N."/>
            <person name="Pati A."/>
            <person name="Chen A."/>
            <person name="Palaniappan K."/>
            <person name="Rohde M."/>
            <person name="Tindall B.J."/>
            <person name="Detter J.C."/>
            <person name="Goker M."/>
            <person name="Woyke T."/>
            <person name="Bristow J."/>
            <person name="Eisen J.A."/>
            <person name="Markowitz V."/>
            <person name="Hugenholtz P."/>
            <person name="Klenk H.P."/>
            <person name="Kyrpides N.C."/>
        </authorList>
    </citation>
    <scope>NUCLEOTIDE SEQUENCE</scope>
    <source>
        <strain evidence="2">DSM 17368 / JCM 12287 / NRRL B-23963</strain>
    </source>
</reference>
<evidence type="ECO:0000313" key="2">
    <source>
        <dbReference type="Proteomes" id="UP000005631"/>
    </source>
</evidence>
<name>G8R6Y0_OWEHD</name>
<dbReference type="Proteomes" id="UP000005631">
    <property type="component" value="Chromosome"/>
</dbReference>
<protein>
    <recommendedName>
        <fullName evidence="3">Adhesin</fullName>
    </recommendedName>
</protein>
<dbReference type="RefSeq" id="WP_014201671.1">
    <property type="nucleotide sequence ID" value="NC_016599.1"/>
</dbReference>
<keyword evidence="2" id="KW-1185">Reference proteome</keyword>
<dbReference type="KEGG" id="oho:Oweho_1316"/>
<proteinExistence type="predicted"/>
<dbReference type="HOGENOM" id="CLU_1049082_0_0_10"/>
<sequence>MSGKLLNRESLKGFFKNGSQPNEDNFSSMIDSMLNKVDDRIAKNVTDGLILCPDGIESNRVISFYKEITDDGPVWSFELLKDTGDICISEVTEGKPGQARLIIKKGGNVGINTSAPRTNLEVDGVLGSTSKIGTHKIATVPADGNWHDIITDLNGYSAFEIVAQVGKAKSGKHSLLHAHAISTFGRSRSKIKCTQAYYGWWWNKIALRWRGSTFDYKLQMKTRSDYGSDQKIRFHIGKLWDDDIMTIFDKM</sequence>
<gene>
    <name evidence="1" type="ordered locus">Oweho_1316</name>
</gene>
<dbReference type="OrthoDB" id="9793307at2"/>
<dbReference type="STRING" id="926562.Oweho_1316"/>